<protein>
    <recommendedName>
        <fullName evidence="7">Pectin lyase fold/virulence factor</fullName>
    </recommendedName>
</protein>
<evidence type="ECO:0008006" key="7">
    <source>
        <dbReference type="Google" id="ProtNLM"/>
    </source>
</evidence>
<dbReference type="OrthoDB" id="187139at2759"/>
<sequence>MRTTTALAALTTATSAVAQQTCTVTSTGADSASFTAALQQCATGGTVVFPAGQNFVLDKPISNLALSGVTVQMDGNVFIPYNPPVRSSAPQYIVLGGENVHWSGSGTLD</sequence>
<evidence type="ECO:0000313" key="6">
    <source>
        <dbReference type="Proteomes" id="UP000269721"/>
    </source>
</evidence>
<accession>A0A4V1IQE1</accession>
<organism evidence="5 6">
    <name type="scientific">Blyttiomyces helicus</name>
    <dbReference type="NCBI Taxonomy" id="388810"/>
    <lineage>
        <taxon>Eukaryota</taxon>
        <taxon>Fungi</taxon>
        <taxon>Fungi incertae sedis</taxon>
        <taxon>Chytridiomycota</taxon>
        <taxon>Chytridiomycota incertae sedis</taxon>
        <taxon>Chytridiomycetes</taxon>
        <taxon>Chytridiomycetes incertae sedis</taxon>
        <taxon>Blyttiomyces</taxon>
    </lineage>
</organism>
<evidence type="ECO:0000256" key="4">
    <source>
        <dbReference type="SAM" id="SignalP"/>
    </source>
</evidence>
<keyword evidence="3" id="KW-1015">Disulfide bond</keyword>
<dbReference type="InterPro" id="IPR011050">
    <property type="entry name" value="Pectin_lyase_fold/virulence"/>
</dbReference>
<evidence type="ECO:0000256" key="3">
    <source>
        <dbReference type="ARBA" id="ARBA00023157"/>
    </source>
</evidence>
<gene>
    <name evidence="5" type="ORF">BDK51DRAFT_29978</name>
</gene>
<dbReference type="SUPFAM" id="SSF51126">
    <property type="entry name" value="Pectin lyase-like"/>
    <property type="match status" value="1"/>
</dbReference>
<dbReference type="Gene3D" id="2.160.20.10">
    <property type="entry name" value="Single-stranded right-handed beta-helix, Pectin lyase-like"/>
    <property type="match status" value="1"/>
</dbReference>
<dbReference type="Proteomes" id="UP000269721">
    <property type="component" value="Unassembled WGS sequence"/>
</dbReference>
<feature type="non-terminal residue" evidence="5">
    <location>
        <position position="109"/>
    </location>
</feature>
<keyword evidence="4" id="KW-0732">Signal</keyword>
<keyword evidence="6" id="KW-1185">Reference proteome</keyword>
<feature type="chain" id="PRO_5020589415" description="Pectin lyase fold/virulence factor" evidence="4">
    <location>
        <begin position="19"/>
        <end position="109"/>
    </location>
</feature>
<name>A0A4V1IQE1_9FUNG</name>
<evidence type="ECO:0000256" key="2">
    <source>
        <dbReference type="ARBA" id="ARBA00022525"/>
    </source>
</evidence>
<evidence type="ECO:0000256" key="1">
    <source>
        <dbReference type="ARBA" id="ARBA00004613"/>
    </source>
</evidence>
<dbReference type="PANTHER" id="PTHR31736">
    <property type="match status" value="1"/>
</dbReference>
<dbReference type="PANTHER" id="PTHR31736:SF19">
    <property type="entry name" value="PECTIN LYASE SUPERFAMILY PROTEIN-RELATED"/>
    <property type="match status" value="1"/>
</dbReference>
<dbReference type="GO" id="GO:0005576">
    <property type="term" value="C:extracellular region"/>
    <property type="evidence" value="ECO:0007669"/>
    <property type="project" value="UniProtKB-SubCell"/>
</dbReference>
<reference evidence="6" key="1">
    <citation type="journal article" date="2018" name="Nat. Microbiol.">
        <title>Leveraging single-cell genomics to expand the fungal tree of life.</title>
        <authorList>
            <person name="Ahrendt S.R."/>
            <person name="Quandt C.A."/>
            <person name="Ciobanu D."/>
            <person name="Clum A."/>
            <person name="Salamov A."/>
            <person name="Andreopoulos B."/>
            <person name="Cheng J.F."/>
            <person name="Woyke T."/>
            <person name="Pelin A."/>
            <person name="Henrissat B."/>
            <person name="Reynolds N.K."/>
            <person name="Benny G.L."/>
            <person name="Smith M.E."/>
            <person name="James T.Y."/>
            <person name="Grigoriev I.V."/>
        </authorList>
    </citation>
    <scope>NUCLEOTIDE SEQUENCE [LARGE SCALE GENOMIC DNA]</scope>
</reference>
<evidence type="ECO:0000313" key="5">
    <source>
        <dbReference type="EMBL" id="RKO86237.1"/>
    </source>
</evidence>
<dbReference type="EMBL" id="KZ998365">
    <property type="protein sequence ID" value="RKO86237.1"/>
    <property type="molecule type" value="Genomic_DNA"/>
</dbReference>
<dbReference type="InterPro" id="IPR012334">
    <property type="entry name" value="Pectin_lyas_fold"/>
</dbReference>
<keyword evidence="2" id="KW-0964">Secreted</keyword>
<comment type="subcellular location">
    <subcellularLocation>
        <location evidence="1">Secreted</location>
    </subcellularLocation>
</comment>
<proteinExistence type="predicted"/>
<dbReference type="AlphaFoldDB" id="A0A4V1IQE1"/>
<feature type="signal peptide" evidence="4">
    <location>
        <begin position="1"/>
        <end position="18"/>
    </location>
</feature>